<feature type="compositionally biased region" description="Polar residues" evidence="2">
    <location>
        <begin position="396"/>
        <end position="408"/>
    </location>
</feature>
<reference evidence="3 4" key="1">
    <citation type="submission" date="2019-03" db="EMBL/GenBank/DDBJ databases">
        <title>Single cell metagenomics reveals metabolic interactions within the superorganism composed of flagellate Streblomastix strix and complex community of Bacteroidetes bacteria on its surface.</title>
        <authorList>
            <person name="Treitli S.C."/>
            <person name="Kolisko M."/>
            <person name="Husnik F."/>
            <person name="Keeling P."/>
            <person name="Hampl V."/>
        </authorList>
    </citation>
    <scope>NUCLEOTIDE SEQUENCE [LARGE SCALE GENOMIC DNA]</scope>
    <source>
        <strain evidence="3">ST1C</strain>
    </source>
</reference>
<accession>A0A5J4WLA9</accession>
<feature type="compositionally biased region" description="Low complexity" evidence="2">
    <location>
        <begin position="772"/>
        <end position="788"/>
    </location>
</feature>
<comment type="caution">
    <text evidence="3">The sequence shown here is derived from an EMBL/GenBank/DDBJ whole genome shotgun (WGS) entry which is preliminary data.</text>
</comment>
<evidence type="ECO:0000313" key="3">
    <source>
        <dbReference type="EMBL" id="KAA6395416.1"/>
    </source>
</evidence>
<feature type="region of interest" description="Disordered" evidence="2">
    <location>
        <begin position="1175"/>
        <end position="1248"/>
    </location>
</feature>
<feature type="compositionally biased region" description="Basic and acidic residues" evidence="2">
    <location>
        <begin position="2284"/>
        <end position="2299"/>
    </location>
</feature>
<feature type="compositionally biased region" description="Low complexity" evidence="2">
    <location>
        <begin position="217"/>
        <end position="227"/>
    </location>
</feature>
<feature type="compositionally biased region" description="Low complexity" evidence="2">
    <location>
        <begin position="646"/>
        <end position="658"/>
    </location>
</feature>
<feature type="compositionally biased region" description="Basic and acidic residues" evidence="2">
    <location>
        <begin position="190"/>
        <end position="201"/>
    </location>
</feature>
<feature type="compositionally biased region" description="Acidic residues" evidence="2">
    <location>
        <begin position="1187"/>
        <end position="1204"/>
    </location>
</feature>
<organism evidence="3 4">
    <name type="scientific">Streblomastix strix</name>
    <dbReference type="NCBI Taxonomy" id="222440"/>
    <lineage>
        <taxon>Eukaryota</taxon>
        <taxon>Metamonada</taxon>
        <taxon>Preaxostyla</taxon>
        <taxon>Oxymonadida</taxon>
        <taxon>Streblomastigidae</taxon>
        <taxon>Streblomastix</taxon>
    </lineage>
</organism>
<feature type="region of interest" description="Disordered" evidence="2">
    <location>
        <begin position="190"/>
        <end position="236"/>
    </location>
</feature>
<dbReference type="PANTHER" id="PTHR33700:SF4">
    <property type="entry name" value="MYB-LIKE PROTEIN X"/>
    <property type="match status" value="1"/>
</dbReference>
<feature type="compositionally biased region" description="Basic and acidic residues" evidence="2">
    <location>
        <begin position="360"/>
        <end position="392"/>
    </location>
</feature>
<feature type="region of interest" description="Disordered" evidence="2">
    <location>
        <begin position="565"/>
        <end position="711"/>
    </location>
</feature>
<feature type="compositionally biased region" description="Basic and acidic residues" evidence="2">
    <location>
        <begin position="2379"/>
        <end position="2395"/>
    </location>
</feature>
<dbReference type="PANTHER" id="PTHR33700">
    <property type="entry name" value="MYB-LIKE PROTEIN X"/>
    <property type="match status" value="1"/>
</dbReference>
<feature type="compositionally biased region" description="Low complexity" evidence="2">
    <location>
        <begin position="595"/>
        <end position="624"/>
    </location>
</feature>
<evidence type="ECO:0000313" key="4">
    <source>
        <dbReference type="Proteomes" id="UP000324800"/>
    </source>
</evidence>
<feature type="compositionally biased region" description="Low complexity" evidence="2">
    <location>
        <begin position="1175"/>
        <end position="1186"/>
    </location>
</feature>
<feature type="region of interest" description="Disordered" evidence="2">
    <location>
        <begin position="905"/>
        <end position="962"/>
    </location>
</feature>
<feature type="compositionally biased region" description="Basic and acidic residues" evidence="2">
    <location>
        <begin position="2616"/>
        <end position="2629"/>
    </location>
</feature>
<feature type="region of interest" description="Disordered" evidence="2">
    <location>
        <begin position="359"/>
        <end position="449"/>
    </location>
</feature>
<feature type="region of interest" description="Disordered" evidence="2">
    <location>
        <begin position="2532"/>
        <end position="2661"/>
    </location>
</feature>
<feature type="compositionally biased region" description="Basic and acidic residues" evidence="2">
    <location>
        <begin position="2551"/>
        <end position="2567"/>
    </location>
</feature>
<gene>
    <name evidence="3" type="ORF">EZS28_009057</name>
</gene>
<feature type="region of interest" description="Disordered" evidence="2">
    <location>
        <begin position="1537"/>
        <end position="1561"/>
    </location>
</feature>
<feature type="compositionally biased region" description="Low complexity" evidence="2">
    <location>
        <begin position="2753"/>
        <end position="2767"/>
    </location>
</feature>
<protein>
    <submittedName>
        <fullName evidence="3">Uncharacterized protein</fullName>
    </submittedName>
</protein>
<sequence length="3022" mass="347278">MRMRVFNVLQERVPLNMLNIQQIRFIIVHGLLDREKEVQNAFQKMICEGWLLQCRGDSASLIDKLALCAAEMRARRYIERERRGAEREMRHWRRISLRLQQKLYGQNKKSNQNEVRLSIKIAEEENEEREDEWSLDSELCCSEQEDEHIDLQTKKKKEEKDKGRGYINNIAFNNDFIIIKTEEGQGVKRLRIDSQSSERNKNQRKKNTNKQFDDDSSFFSSSSSPSEQDSDNDNRIISIERQTKLKKKNEQKQMKIAILYSKMMIKEAQLRIKRVNAVLMMIETTGRVSRQIEIAFFEARIQDIAFMVAKYLIAHGLTITLALKGGIRPTIGNVLMWQALQAALIMSLKQEYEEESIAETAERAEKEEREREREREWAKEEEENAKIEKQHLAELQVNTDNPNDNTNIMEKDKEKESEKDKDTQKEKDKEKLIKKDDQPKSKNEDQLKKEELQRKAERKLQRKKEIDELKVKQKEFELKWVGKDWLWRHKGVKQRLLGNKDVLSKTSSSSSSSSSSSNTPSIITANLQNTTLQGQAQTTEQRQRALSVGNVTFANTAHAPFTRTSGAGILFDRTRNEMEKDQNNQDEERRNEIPQLLGIQQQSSSSSVLSPSLSLSAVQQQRQQLPGQIIHNEPPNANTPTFHTTSSSSSSSSSNASSVQQSTGINILSPKTAGHQSSASSGSAFTAVVPQSTSRSPGMQHFQSSNITPNMGIQQVTPNVGMIGNRDKIVIDLKNDIDVQIEIEKQIEIERQKELEIKKEQEMEQKLKQEQQDGNENQNQNLNQNNNGEDIDSDLHTSSGPLHLISSTSSYLTSAKGNSAQYILSEHEIQMKRKKLLRRGEDPRQNALRALRLEPVEVGMLIKSVTDIQRRWDEQNQEREEKGVNVGVNIDNSIMTQIYKREALKRKEKKQMNQSENNKNNNKKKNAGIMDMDDDDDDDEKEEYQQKVDKQNRSGNTPYMNRQNNISVSISNLTNSNLSQSSNGYSMLEEIKINRTKVRNLKRNRIFQMIQITETQLKQEKDKDGAKKKKKNDKENEKVLQMSDQISQLKHQYNQKIKLPFTSAVEWLSRATLESLLAPFQLQTLLKSVLMTDIRRNRVDLGIVSRTIITSMQHLQYHSSSLAPASRIVAFVEQSEDSFVRVMLKLMGHTIERGIRLKQREKALQTARKTRALINANQNQQQSSADNDNDQDNQSEDEEEEDDISAPPSRLTSPSFLAPAPQQQQQQQQQNPLSFFQSPQFSGIPTPQIQFSPSTSFSFTPAFQTVNRNQNINIIGQPDAIAAALDAAQQAADFGRKKKMDEDDYEEADQDSILQTQQLFVPFTINIIPRIRVIPFVRALSLAESVIVTYGMHLQAPSIQSLLDQFIIPASDSSLLPVRSFSYRITRLISSLSKNVCKSTATRTVLAALTDHPSVSVSAISAVLSGMRQYGVKEYIQFVNEGELESQWIAGNGRRLQLMRRISPTAAKMILEKYQKELFKRKAAEEARQKAAEKAAAQAARAAEGDIRSMAKQMLADYQSQSGIDRSLSQIIPQKQALPQESGDKNKQQQQMQSEDENERGHHLEFSLLPTTSILKLSEYTKFIETNFGLVPTWIVELSRWPQMNNLRSGKVYSGGIITQFTEEMIENDINDKKSKKESSLKQQTVSLPPTLFYSDQQTSPQPSPAESINASAASTLCLITPSSFFQLPLILRPLILLLIPSRSFSDAWQILEEERKKEIEKIDQFLKNKISDVEQEDDQELKNYGEIIGDEDEDEFEIQNGIKDERIKMEEWLEGKNEETSVLDFEIPQKGKIIDDEQIINENEDIQKWKKSWKRGIYSEIPDKDKRNNQYSKIPLSIQTTWNHPSFSLRAAKRRFLAERVVAARVAEGISGLLVDSMLPFSYPKRRAKKNQNQKEKEKEKENNRMFSFERRGREYDDRDRDQQKKDFELTLGLNGYVSILAQLSICVFHPCESVSLKRKQLIRSALAIVIKRLTLHSYEESKEEYKERNKKQKEMFDDGKEDNDKNSIKSVKFGINNPPSGDYSVPSEKKHRKSLSNSFANPQNSNEIHLEFSYDKLNQITKSQISVLWREDSGQAAIELLSLLLRGTVFAPVGSRMEGFDIGSAVQFILFFTQEVDKEKEKSKDGTAEENSNLLDSLITKQKQMLNTPPNIHERILHRLLLDARSGCLKLSDYVQLSSQNAANSSHSGLKLEQGGSGSRELRQRKPVLYSRWSTIGFNMDKDNKNESDNDDNDQVYQKDKKDEEDNKLDWEMIEKLEKQREEELMAAKMEEVEDNVLNSENKLKEQEEQQQKDTPSKLKAKKKIEINLAAEEEDEEDEQHLEAGAGKREIFGCRKLVSILIASLDSIKLGNLKRFSKWIIDERKIEKEKILKKEMEKEKEKQVEKEKQEQKGKKNKKIAKMEKDQEQNKNEKDKEEIDLQKELERLQINNEFILTDSILFFSEIVLLIASLRMRLIEALESGLIKYASFELPPPANSSALFQKAHQYSSAATTKLKSAVQQSNTQIRNQLNNLDEWLYRNGMNELFDDENEDVEQKQEQEPETEDNENEKKEKESQDSDVDIKSKNQKKKVKVKDKEMIKDKDNIKGNKEKKKKRKKQSIKPTKKKSGQKRQIIKDDSDGNSKTDEILIDSSNDDEDIEEQTLKQQDKKKKIKEQEKEREIEKLKEIEQEGNKPPTYPYILAQLLYLTSPPISQSSSSSLSSKANIYKYKQINPMSLVRNILIGDGIQLLGIINKNYHKQIQESKDMNKQPETPKQSKQQQQQSLLLSSPYTSTSIQSSPGFNSLSLLNQQQQSSTSSIQQSQSPQLNSLNSFITLITTVGKHITKSQNSLRNWAAEMEEFIWHSEDQSAIQEEKEERMSGTGVVENDYDLLRKKLGKDNRRQRRKTQEEEEIDRDIKNISDSLNDINSPNIKRGQRIKKENQDNVLNQKDKNKVENKVQLNLKEKVSRIDKESKLVKEKGMIVNNSQKESAPTWKKVLFLPPSPPNSNQNEEKEIKKKKKQTKDKGIQDSIIEGKGVK</sequence>
<name>A0A5J4WLA9_9EUKA</name>
<feature type="compositionally biased region" description="Basic and acidic residues" evidence="2">
    <location>
        <begin position="572"/>
        <end position="592"/>
    </location>
</feature>
<feature type="compositionally biased region" description="Polar residues" evidence="2">
    <location>
        <begin position="689"/>
        <end position="711"/>
    </location>
</feature>
<feature type="compositionally biased region" description="Basic and acidic residues" evidence="2">
    <location>
        <begin position="943"/>
        <end position="952"/>
    </location>
</feature>
<feature type="compositionally biased region" description="Acidic residues" evidence="2">
    <location>
        <begin position="931"/>
        <end position="942"/>
    </location>
</feature>
<feature type="region of interest" description="Disordered" evidence="2">
    <location>
        <begin position="1888"/>
        <end position="1923"/>
    </location>
</feature>
<feature type="compositionally biased region" description="Polar residues" evidence="2">
    <location>
        <begin position="635"/>
        <end position="645"/>
    </location>
</feature>
<keyword evidence="1" id="KW-0175">Coiled coil</keyword>
<feature type="region of interest" description="Disordered" evidence="2">
    <location>
        <begin position="762"/>
        <end position="802"/>
    </location>
</feature>
<feature type="region of interest" description="Disordered" evidence="2">
    <location>
        <begin position="2879"/>
        <end position="2899"/>
    </location>
</feature>
<feature type="region of interest" description="Disordered" evidence="2">
    <location>
        <begin position="1983"/>
        <end position="2042"/>
    </location>
</feature>
<dbReference type="EMBL" id="SNRW01001690">
    <property type="protein sequence ID" value="KAA6395416.1"/>
    <property type="molecule type" value="Genomic_DNA"/>
</dbReference>
<feature type="region of interest" description="Disordered" evidence="2">
    <location>
        <begin position="502"/>
        <end position="521"/>
    </location>
</feature>
<feature type="region of interest" description="Disordered" evidence="2">
    <location>
        <begin position="2184"/>
        <end position="2206"/>
    </location>
</feature>
<feature type="compositionally biased region" description="Low complexity" evidence="2">
    <location>
        <begin position="1213"/>
        <end position="1248"/>
    </location>
</feature>
<feature type="compositionally biased region" description="Basic and acidic residues" evidence="2">
    <location>
        <begin position="2577"/>
        <end position="2591"/>
    </location>
</feature>
<feature type="compositionally biased region" description="Basic and acidic residues" evidence="2">
    <location>
        <begin position="1983"/>
        <end position="2009"/>
    </location>
</feature>
<feature type="region of interest" description="Disordered" evidence="2">
    <location>
        <begin position="2283"/>
        <end position="2303"/>
    </location>
</feature>
<feature type="compositionally biased region" description="Basic residues" evidence="2">
    <location>
        <begin position="2592"/>
        <end position="2612"/>
    </location>
</feature>
<dbReference type="Proteomes" id="UP000324800">
    <property type="component" value="Unassembled WGS sequence"/>
</dbReference>
<feature type="coiled-coil region" evidence="1">
    <location>
        <begin position="107"/>
        <end position="161"/>
    </location>
</feature>
<evidence type="ECO:0000256" key="2">
    <source>
        <dbReference type="SAM" id="MobiDB-lite"/>
    </source>
</evidence>
<feature type="non-terminal residue" evidence="3">
    <location>
        <position position="3022"/>
    </location>
</feature>
<feature type="compositionally biased region" description="Polar residues" evidence="2">
    <location>
        <begin position="953"/>
        <end position="962"/>
    </location>
</feature>
<feature type="compositionally biased region" description="Basic and acidic residues" evidence="2">
    <location>
        <begin position="762"/>
        <end position="771"/>
    </location>
</feature>
<feature type="region of interest" description="Disordered" evidence="2">
    <location>
        <begin position="2747"/>
        <end position="2767"/>
    </location>
</feature>
<feature type="region of interest" description="Disordered" evidence="2">
    <location>
        <begin position="2983"/>
        <end position="3022"/>
    </location>
</feature>
<proteinExistence type="predicted"/>
<feature type="compositionally biased region" description="Basic and acidic residues" evidence="2">
    <location>
        <begin position="2402"/>
        <end position="2418"/>
    </location>
</feature>
<feature type="compositionally biased region" description="Basic and acidic residues" evidence="2">
    <location>
        <begin position="409"/>
        <end position="449"/>
    </location>
</feature>
<feature type="compositionally biased region" description="Basic and acidic residues" evidence="2">
    <location>
        <begin position="1894"/>
        <end position="1923"/>
    </location>
</feature>
<evidence type="ECO:0000256" key="1">
    <source>
        <dbReference type="SAM" id="Coils"/>
    </source>
</evidence>
<feature type="region of interest" description="Disordered" evidence="2">
    <location>
        <begin position="2221"/>
        <end position="2246"/>
    </location>
</feature>
<feature type="compositionally biased region" description="Low complexity" evidence="2">
    <location>
        <begin position="507"/>
        <end position="517"/>
    </location>
</feature>
<feature type="region of interest" description="Disordered" evidence="2">
    <location>
        <begin position="2379"/>
        <end position="2418"/>
    </location>
</feature>
<feature type="region of interest" description="Disordered" evidence="2">
    <location>
        <begin position="1017"/>
        <end position="1037"/>
    </location>
</feature>